<accession>A0ABU7NKE8</accession>
<dbReference type="NCBIfam" id="NF004846">
    <property type="entry name" value="PRK06197.1"/>
    <property type="match status" value="1"/>
</dbReference>
<dbReference type="EMBL" id="JAZBJP010000002">
    <property type="protein sequence ID" value="MEE4419366.1"/>
    <property type="molecule type" value="Genomic_DNA"/>
</dbReference>
<sequence length="345" mass="37981">MEQQAERNQQRHQPRHQHPQQQPRQRSRSRQHRWDSGQIPDQTGRVFVVTGANSGLGRATTRALARRGGQVILAVRDEAKGRRTVAELTAEQPDARLEVRHLDLADLDSVRTFAQRVHADHQHLDVLINNAGVMAPPRSLSAQGHELQFACNHLGHFALTGLLLDLLTAGRNPRVVTVSSINHRQGRLRFDDLAGERGYAPMAFYNQSKLANAVFGRELHRRLTEAGSPVRSLLAHPGYTATNLQMSGPVGLWRVVFGRIGNPLFAQPPDRGALPQLYAATEPEVESGAFIGPDGPAELRGGPTRVRLSPTAADAETGRRLWEVSERLTDVRFALAAAAQRPPAP</sequence>
<dbReference type="SUPFAM" id="SSF51735">
    <property type="entry name" value="NAD(P)-binding Rossmann-fold domains"/>
    <property type="match status" value="1"/>
</dbReference>
<dbReference type="InterPro" id="IPR002347">
    <property type="entry name" value="SDR_fam"/>
</dbReference>
<organism evidence="3 4">
    <name type="scientific">Streptomyces bugieae</name>
    <dbReference type="NCBI Taxonomy" id="3098223"/>
    <lineage>
        <taxon>Bacteria</taxon>
        <taxon>Bacillati</taxon>
        <taxon>Actinomycetota</taxon>
        <taxon>Actinomycetes</taxon>
        <taxon>Kitasatosporales</taxon>
        <taxon>Streptomycetaceae</taxon>
        <taxon>Streptomyces</taxon>
    </lineage>
</organism>
<reference evidence="3 4" key="1">
    <citation type="submission" date="2023-12" db="EMBL/GenBank/DDBJ databases">
        <title>30 novel species of actinomycetes from the DSMZ collection.</title>
        <authorList>
            <person name="Nouioui I."/>
        </authorList>
    </citation>
    <scope>NUCLEOTIDE SEQUENCE [LARGE SCALE GENOMIC DNA]</scope>
    <source>
        <strain evidence="3 4">DSM 41528</strain>
    </source>
</reference>
<dbReference type="Pfam" id="PF00106">
    <property type="entry name" value="adh_short"/>
    <property type="match status" value="1"/>
</dbReference>
<proteinExistence type="predicted"/>
<evidence type="ECO:0000256" key="1">
    <source>
        <dbReference type="ARBA" id="ARBA00023002"/>
    </source>
</evidence>
<evidence type="ECO:0000313" key="4">
    <source>
        <dbReference type="Proteomes" id="UP001307760"/>
    </source>
</evidence>
<dbReference type="PANTHER" id="PTHR43157">
    <property type="entry name" value="PHOSPHATIDYLINOSITOL-GLYCAN BIOSYNTHESIS CLASS F PROTEIN-RELATED"/>
    <property type="match status" value="1"/>
</dbReference>
<keyword evidence="1" id="KW-0560">Oxidoreductase</keyword>
<dbReference type="RefSeq" id="WP_330821091.1">
    <property type="nucleotide sequence ID" value="NZ_JAZBJP010000002.1"/>
</dbReference>
<dbReference type="PANTHER" id="PTHR43157:SF31">
    <property type="entry name" value="PHOSPHATIDYLINOSITOL-GLYCAN BIOSYNTHESIS CLASS F PROTEIN"/>
    <property type="match status" value="1"/>
</dbReference>
<evidence type="ECO:0000256" key="2">
    <source>
        <dbReference type="SAM" id="MobiDB-lite"/>
    </source>
</evidence>
<evidence type="ECO:0000313" key="3">
    <source>
        <dbReference type="EMBL" id="MEE4419366.1"/>
    </source>
</evidence>
<keyword evidence="4" id="KW-1185">Reference proteome</keyword>
<protein>
    <submittedName>
        <fullName evidence="3">Oxidoreductase</fullName>
    </submittedName>
</protein>
<dbReference type="InterPro" id="IPR036291">
    <property type="entry name" value="NAD(P)-bd_dom_sf"/>
</dbReference>
<feature type="region of interest" description="Disordered" evidence="2">
    <location>
        <begin position="1"/>
        <end position="43"/>
    </location>
</feature>
<name>A0ABU7NKE8_9ACTN</name>
<gene>
    <name evidence="3" type="ORF">V2J85_08370</name>
</gene>
<comment type="caution">
    <text evidence="3">The sequence shown here is derived from an EMBL/GenBank/DDBJ whole genome shotgun (WGS) entry which is preliminary data.</text>
</comment>
<dbReference type="Gene3D" id="3.40.50.720">
    <property type="entry name" value="NAD(P)-binding Rossmann-like Domain"/>
    <property type="match status" value="1"/>
</dbReference>
<dbReference type="PRINTS" id="PR00081">
    <property type="entry name" value="GDHRDH"/>
</dbReference>
<dbReference type="Proteomes" id="UP001307760">
    <property type="component" value="Unassembled WGS sequence"/>
</dbReference>
<dbReference type="NCBIfam" id="NF004513">
    <property type="entry name" value="PRK05854.1"/>
    <property type="match status" value="1"/>
</dbReference>
<dbReference type="CDD" id="cd05327">
    <property type="entry name" value="retinol-DH_like_SDR_c_like"/>
    <property type="match status" value="1"/>
</dbReference>